<feature type="domain" description="Glycoside hydrolase family 3 N-terminal" evidence="15">
    <location>
        <begin position="115"/>
        <end position="312"/>
    </location>
</feature>
<keyword evidence="8" id="KW-0119">Carbohydrate metabolism</keyword>
<keyword evidence="6 16" id="KW-0378">Hydrolase</keyword>
<evidence type="ECO:0000256" key="2">
    <source>
        <dbReference type="ARBA" id="ARBA00004987"/>
    </source>
</evidence>
<dbReference type="FunFam" id="3.20.20.300:FF:000002">
    <property type="entry name" value="Probable beta-glucosidase"/>
    <property type="match status" value="1"/>
</dbReference>
<evidence type="ECO:0000256" key="4">
    <source>
        <dbReference type="ARBA" id="ARBA00012744"/>
    </source>
</evidence>
<accession>A0A8K0IZP9</accession>
<dbReference type="EMBL" id="SRPY01001558">
    <property type="protein sequence ID" value="KAG5912841.1"/>
    <property type="molecule type" value="Genomic_DNA"/>
</dbReference>
<dbReference type="OrthoDB" id="416222at2759"/>
<dbReference type="GO" id="GO:0008422">
    <property type="term" value="F:beta-glucosidase activity"/>
    <property type="evidence" value="ECO:0007669"/>
    <property type="project" value="UniProtKB-EC"/>
</dbReference>
<evidence type="ECO:0000259" key="15">
    <source>
        <dbReference type="Pfam" id="PF00933"/>
    </source>
</evidence>
<comment type="pathway">
    <text evidence="2">Glycan metabolism; cellulose degradation.</text>
</comment>
<organism evidence="16 17">
    <name type="scientific">Claviceps africana</name>
    <dbReference type="NCBI Taxonomy" id="83212"/>
    <lineage>
        <taxon>Eukaryota</taxon>
        <taxon>Fungi</taxon>
        <taxon>Dikarya</taxon>
        <taxon>Ascomycota</taxon>
        <taxon>Pezizomycotina</taxon>
        <taxon>Sordariomycetes</taxon>
        <taxon>Hypocreomycetidae</taxon>
        <taxon>Hypocreales</taxon>
        <taxon>Clavicipitaceae</taxon>
        <taxon>Claviceps</taxon>
    </lineage>
</organism>
<evidence type="ECO:0000313" key="16">
    <source>
        <dbReference type="EMBL" id="KAG5912841.1"/>
    </source>
</evidence>
<proteinExistence type="inferred from homology"/>
<evidence type="ECO:0000256" key="12">
    <source>
        <dbReference type="ARBA" id="ARBA00078013"/>
    </source>
</evidence>
<dbReference type="PRINTS" id="PR00133">
    <property type="entry name" value="GLHYDRLASE3"/>
</dbReference>
<feature type="non-terminal residue" evidence="16">
    <location>
        <position position="313"/>
    </location>
</feature>
<evidence type="ECO:0000313" key="17">
    <source>
        <dbReference type="Proteomes" id="UP000811619"/>
    </source>
</evidence>
<dbReference type="InterPro" id="IPR050288">
    <property type="entry name" value="Cellulose_deg_GH3"/>
</dbReference>
<dbReference type="InterPro" id="IPR017853">
    <property type="entry name" value="GH"/>
</dbReference>
<name>A0A8K0IZP9_9HYPO</name>
<evidence type="ECO:0000256" key="10">
    <source>
        <dbReference type="ARBA" id="ARBA00023326"/>
    </source>
</evidence>
<evidence type="ECO:0000256" key="7">
    <source>
        <dbReference type="ARBA" id="ARBA00023180"/>
    </source>
</evidence>
<evidence type="ECO:0000256" key="8">
    <source>
        <dbReference type="ARBA" id="ARBA00023277"/>
    </source>
</evidence>
<dbReference type="Pfam" id="PF00933">
    <property type="entry name" value="Glyco_hydro_3"/>
    <property type="match status" value="1"/>
</dbReference>
<keyword evidence="10" id="KW-0624">Polysaccharide degradation</keyword>
<comment type="caution">
    <text evidence="16">The sequence shown here is derived from an EMBL/GenBank/DDBJ whole genome shotgun (WGS) entry which is preliminary data.</text>
</comment>
<evidence type="ECO:0000256" key="1">
    <source>
        <dbReference type="ARBA" id="ARBA00000448"/>
    </source>
</evidence>
<evidence type="ECO:0000256" key="5">
    <source>
        <dbReference type="ARBA" id="ARBA00022729"/>
    </source>
</evidence>
<dbReference type="Proteomes" id="UP000811619">
    <property type="component" value="Unassembled WGS sequence"/>
</dbReference>
<sequence>MRPNLLLGIVTVPSAVGGGVEGGVGAGAVSPDVYPTPQGRGSGAWKTPYARARALVAQMTLDEKVNVTRGFPDTGNTCAGNTGSVPRLGWEGLCLMDAGNGVRATDMVSAWASGLHVGAAWDRKLSYERGFWMAREFRAKGVNIALGPNAGPLGRTPLGGRNWEGFSVDPYLSGRLNAETIMGMQDAGHLIANEQETYRRPYFGVEAASSNVDDKTLHEYYLWPFMDGIRAGAASVMCSYNRVNNTYACENSKLLNGVLKGELAFEGFVVMDWNARHSLQSANAGLDMLMPGGGFWGENLTEAVRNGTVGEER</sequence>
<gene>
    <name evidence="16" type="primary">CEL3B_1</name>
    <name evidence="16" type="ORF">E4U42_001759</name>
</gene>
<evidence type="ECO:0000256" key="14">
    <source>
        <dbReference type="ARBA" id="ARBA00083611"/>
    </source>
</evidence>
<evidence type="ECO:0000256" key="3">
    <source>
        <dbReference type="ARBA" id="ARBA00005336"/>
    </source>
</evidence>
<dbReference type="PANTHER" id="PTHR42715">
    <property type="entry name" value="BETA-GLUCOSIDASE"/>
    <property type="match status" value="1"/>
</dbReference>
<dbReference type="AlphaFoldDB" id="A0A8K0IZP9"/>
<evidence type="ECO:0000256" key="6">
    <source>
        <dbReference type="ARBA" id="ARBA00022801"/>
    </source>
</evidence>
<dbReference type="Gene3D" id="3.20.20.300">
    <property type="entry name" value="Glycoside hydrolase, family 3, N-terminal domain"/>
    <property type="match status" value="1"/>
</dbReference>
<keyword evidence="9" id="KW-0326">Glycosidase</keyword>
<evidence type="ECO:0000256" key="13">
    <source>
        <dbReference type="ARBA" id="ARBA00083231"/>
    </source>
</evidence>
<dbReference type="EC" id="3.2.1.21" evidence="4"/>
<evidence type="ECO:0000256" key="9">
    <source>
        <dbReference type="ARBA" id="ARBA00023295"/>
    </source>
</evidence>
<comment type="similarity">
    <text evidence="3">Belongs to the glycosyl hydrolase 3 family.</text>
</comment>
<dbReference type="GO" id="GO:0009251">
    <property type="term" value="P:glucan catabolic process"/>
    <property type="evidence" value="ECO:0007669"/>
    <property type="project" value="TreeGrafter"/>
</dbReference>
<keyword evidence="7" id="KW-0325">Glycoprotein</keyword>
<dbReference type="SUPFAM" id="SSF51445">
    <property type="entry name" value="(Trans)glycosidases"/>
    <property type="match status" value="1"/>
</dbReference>
<keyword evidence="5" id="KW-0732">Signal</keyword>
<dbReference type="InterPro" id="IPR001764">
    <property type="entry name" value="Glyco_hydro_3_N"/>
</dbReference>
<keyword evidence="17" id="KW-1185">Reference proteome</keyword>
<reference evidence="16" key="1">
    <citation type="journal article" date="2020" name="bioRxiv">
        <title>Whole genome comparisons of ergot fungi reveals the divergence and evolution of species within the genus Claviceps are the result of varying mechanisms driving genome evolution and host range expansion.</title>
        <authorList>
            <person name="Wyka S.A."/>
            <person name="Mondo S.J."/>
            <person name="Liu M."/>
            <person name="Dettman J."/>
            <person name="Nalam V."/>
            <person name="Broders K.D."/>
        </authorList>
    </citation>
    <scope>NUCLEOTIDE SEQUENCE</scope>
    <source>
        <strain evidence="16">CCC 489</strain>
    </source>
</reference>
<dbReference type="PANTHER" id="PTHR42715:SF5">
    <property type="entry name" value="BETA-GLUCOSIDASE M-RELATED"/>
    <property type="match status" value="1"/>
</dbReference>
<evidence type="ECO:0000256" key="11">
    <source>
        <dbReference type="ARBA" id="ARBA00070030"/>
    </source>
</evidence>
<comment type="catalytic activity">
    <reaction evidence="1">
        <text>Hydrolysis of terminal, non-reducing beta-D-glucosyl residues with release of beta-D-glucose.</text>
        <dbReference type="EC" id="3.2.1.21"/>
    </reaction>
</comment>
<protein>
    <recommendedName>
        <fullName evidence="11">Beta-glucosidase cel3A</fullName>
        <ecNumber evidence="4">3.2.1.21</ecNumber>
    </recommendedName>
    <alternativeName>
        <fullName evidence="12">Beta-D-glucoside glucohydrolase cel3A</fullName>
    </alternativeName>
    <alternativeName>
        <fullName evidence="14">Cellobiase cel3A</fullName>
    </alternativeName>
    <alternativeName>
        <fullName evidence="13">Gentiobiase cel3A</fullName>
    </alternativeName>
</protein>
<dbReference type="InterPro" id="IPR036962">
    <property type="entry name" value="Glyco_hydro_3_N_sf"/>
</dbReference>